<feature type="compositionally biased region" description="Low complexity" evidence="1">
    <location>
        <begin position="161"/>
        <end position="170"/>
    </location>
</feature>
<protein>
    <submittedName>
        <fullName evidence="2">Uncharacterized protein</fullName>
    </submittedName>
</protein>
<dbReference type="AlphaFoldDB" id="A0A9D3XJD8"/>
<comment type="caution">
    <text evidence="2">The sequence shown here is derived from an EMBL/GenBank/DDBJ whole genome shotgun (WGS) entry which is preliminary data.</text>
</comment>
<dbReference type="Proteomes" id="UP000827986">
    <property type="component" value="Unassembled WGS sequence"/>
</dbReference>
<keyword evidence="3" id="KW-1185">Reference proteome</keyword>
<evidence type="ECO:0000256" key="1">
    <source>
        <dbReference type="SAM" id="MobiDB-lite"/>
    </source>
</evidence>
<feature type="region of interest" description="Disordered" evidence="1">
    <location>
        <begin position="156"/>
        <end position="177"/>
    </location>
</feature>
<sequence length="304" mass="33068">MPIFKKQKNQKNPPFPAVLYSKLDGEKFVNLWNCPQHDFSTGARSEILQLYNRTILGCPFNKDDGQTGFDLQGTQAAASLQFLSPVLTPKYSSRGLFLGPRLNNGAPLEVFGRLPYPGKLGKGFCSSHVTPPSPFMSGTDLCFTPVTTEQRACTIPLSPSRTGVRPRGQPGPRGDGLGRSLDSMGISSPTQWAKMGWVLSPPDTTQREIDAAGVPGKISWAKHQWQGRVYLDHSFLSPGSRPASLSLGQDGKGSQTPKLLFTSCCNVRLWCSPKSKTNGSRAAAALFVLNPFGTSYCRKEELDS</sequence>
<gene>
    <name evidence="2" type="ORF">KIL84_001686</name>
</gene>
<organism evidence="2 3">
    <name type="scientific">Mauremys mutica</name>
    <name type="common">yellowpond turtle</name>
    <dbReference type="NCBI Taxonomy" id="74926"/>
    <lineage>
        <taxon>Eukaryota</taxon>
        <taxon>Metazoa</taxon>
        <taxon>Chordata</taxon>
        <taxon>Craniata</taxon>
        <taxon>Vertebrata</taxon>
        <taxon>Euteleostomi</taxon>
        <taxon>Archelosauria</taxon>
        <taxon>Testudinata</taxon>
        <taxon>Testudines</taxon>
        <taxon>Cryptodira</taxon>
        <taxon>Durocryptodira</taxon>
        <taxon>Testudinoidea</taxon>
        <taxon>Geoemydidae</taxon>
        <taxon>Geoemydinae</taxon>
        <taxon>Mauremys</taxon>
    </lineage>
</organism>
<proteinExistence type="predicted"/>
<reference evidence="2" key="1">
    <citation type="submission" date="2021-09" db="EMBL/GenBank/DDBJ databases">
        <title>The genome of Mauremys mutica provides insights into the evolution of semi-aquatic lifestyle.</title>
        <authorList>
            <person name="Gong S."/>
            <person name="Gao Y."/>
        </authorList>
    </citation>
    <scope>NUCLEOTIDE SEQUENCE</scope>
    <source>
        <strain evidence="2">MM-2020</strain>
        <tissue evidence="2">Muscle</tissue>
    </source>
</reference>
<accession>A0A9D3XJD8</accession>
<dbReference type="EMBL" id="JAHDVG010000469">
    <property type="protein sequence ID" value="KAH1180752.1"/>
    <property type="molecule type" value="Genomic_DNA"/>
</dbReference>
<name>A0A9D3XJD8_9SAUR</name>
<evidence type="ECO:0000313" key="3">
    <source>
        <dbReference type="Proteomes" id="UP000827986"/>
    </source>
</evidence>
<evidence type="ECO:0000313" key="2">
    <source>
        <dbReference type="EMBL" id="KAH1180752.1"/>
    </source>
</evidence>